<keyword evidence="4 6" id="KW-0378">Hydrolase</keyword>
<dbReference type="EMBL" id="JAOUSF010000003">
    <property type="protein sequence ID" value="MCU9614288.1"/>
    <property type="molecule type" value="Genomic_DNA"/>
</dbReference>
<comment type="similarity">
    <text evidence="2 6">Belongs to the Nudix hydrolase family.</text>
</comment>
<evidence type="ECO:0000256" key="4">
    <source>
        <dbReference type="ARBA" id="ARBA00022801"/>
    </source>
</evidence>
<dbReference type="PROSITE" id="PS00893">
    <property type="entry name" value="NUDIX_BOX"/>
    <property type="match status" value="1"/>
</dbReference>
<dbReference type="GO" id="GO:0046872">
    <property type="term" value="F:metal ion binding"/>
    <property type="evidence" value="ECO:0007669"/>
    <property type="project" value="UniProtKB-KW"/>
</dbReference>
<dbReference type="InterPro" id="IPR015797">
    <property type="entry name" value="NUDIX_hydrolase-like_dom_sf"/>
</dbReference>
<dbReference type="GO" id="GO:0005737">
    <property type="term" value="C:cytoplasm"/>
    <property type="evidence" value="ECO:0007669"/>
    <property type="project" value="TreeGrafter"/>
</dbReference>
<accession>A0AAE3ITD7</accession>
<dbReference type="PRINTS" id="PR00502">
    <property type="entry name" value="NUDIXFAMILY"/>
</dbReference>
<dbReference type="PANTHER" id="PTHR43758">
    <property type="entry name" value="7,8-DIHYDRO-8-OXOGUANINE TRIPHOSPHATASE"/>
    <property type="match status" value="1"/>
</dbReference>
<dbReference type="Proteomes" id="UP001209318">
    <property type="component" value="Unassembled WGS sequence"/>
</dbReference>
<dbReference type="InterPro" id="IPR000086">
    <property type="entry name" value="NUDIX_hydrolase_dom"/>
</dbReference>
<name>A0AAE3ITD7_9BACI</name>
<keyword evidence="5" id="KW-0460">Magnesium</keyword>
<evidence type="ECO:0000259" key="7">
    <source>
        <dbReference type="PROSITE" id="PS51462"/>
    </source>
</evidence>
<evidence type="ECO:0000256" key="5">
    <source>
        <dbReference type="ARBA" id="ARBA00022842"/>
    </source>
</evidence>
<dbReference type="Pfam" id="PF00293">
    <property type="entry name" value="NUDIX"/>
    <property type="match status" value="1"/>
</dbReference>
<feature type="domain" description="Nudix hydrolase" evidence="7">
    <location>
        <begin position="11"/>
        <end position="158"/>
    </location>
</feature>
<dbReference type="PROSITE" id="PS51462">
    <property type="entry name" value="NUDIX"/>
    <property type="match status" value="1"/>
</dbReference>
<gene>
    <name evidence="8" type="primary">ytkD</name>
    <name evidence="8" type="ORF">OEV98_12015</name>
</gene>
<dbReference type="InterPro" id="IPR020476">
    <property type="entry name" value="Nudix_hydrolase"/>
</dbReference>
<evidence type="ECO:0000313" key="9">
    <source>
        <dbReference type="Proteomes" id="UP001209318"/>
    </source>
</evidence>
<dbReference type="NCBIfam" id="TIGR02705">
    <property type="entry name" value="nudix_YtkD"/>
    <property type="match status" value="1"/>
</dbReference>
<evidence type="ECO:0000313" key="8">
    <source>
        <dbReference type="EMBL" id="MCU9614288.1"/>
    </source>
</evidence>
<comment type="cofactor">
    <cofactor evidence="1">
        <name>Mg(2+)</name>
        <dbReference type="ChEBI" id="CHEBI:18420"/>
    </cofactor>
</comment>
<dbReference type="CDD" id="cd04665">
    <property type="entry name" value="NUDIX_RppH"/>
    <property type="match status" value="1"/>
</dbReference>
<dbReference type="PANTHER" id="PTHR43758:SF8">
    <property type="entry name" value="8-OXO-DGTP DIPHOSPHATASE YTKD-RELATED"/>
    <property type="match status" value="1"/>
</dbReference>
<evidence type="ECO:0000256" key="2">
    <source>
        <dbReference type="ARBA" id="ARBA00005582"/>
    </source>
</evidence>
<dbReference type="SUPFAM" id="SSF55811">
    <property type="entry name" value="Nudix"/>
    <property type="match status" value="1"/>
</dbReference>
<dbReference type="InterPro" id="IPR014078">
    <property type="entry name" value="Nudix_YtkD"/>
</dbReference>
<keyword evidence="3" id="KW-0479">Metal-binding</keyword>
<reference evidence="8" key="1">
    <citation type="submission" date="2022-10" db="EMBL/GenBank/DDBJ databases">
        <title>Description of Fervidibacillus gen. nov. in the family Fervidibacillaceae fam. nov. with two species, Fervidibacillus albus sp. nov., and Fervidibacillus halotolerans sp. nov., isolated from tidal flat sediments.</title>
        <authorList>
            <person name="Kwon K.K."/>
            <person name="Yang S.-H."/>
        </authorList>
    </citation>
    <scope>NUCLEOTIDE SEQUENCE</scope>
    <source>
        <strain evidence="8">JCM 19140</strain>
    </source>
</reference>
<dbReference type="RefSeq" id="WP_263073530.1">
    <property type="nucleotide sequence ID" value="NZ_JAOUSF010000003.1"/>
</dbReference>
<proteinExistence type="inferred from homology"/>
<comment type="caution">
    <text evidence="8">The sequence shown here is derived from an EMBL/GenBank/DDBJ whole genome shotgun (WGS) entry which is preliminary data.</text>
</comment>
<protein>
    <submittedName>
        <fullName evidence="8">Nucleoside triphosphatase YtkD</fullName>
    </submittedName>
</protein>
<dbReference type="AlphaFoldDB" id="A0AAE3ITD7"/>
<evidence type="ECO:0000256" key="6">
    <source>
        <dbReference type="RuleBase" id="RU003476"/>
    </source>
</evidence>
<organism evidence="8 9">
    <name type="scientific">Perspicuibacillus lycopersici</name>
    <dbReference type="NCBI Taxonomy" id="1325689"/>
    <lineage>
        <taxon>Bacteria</taxon>
        <taxon>Bacillati</taxon>
        <taxon>Bacillota</taxon>
        <taxon>Bacilli</taxon>
        <taxon>Bacillales</taxon>
        <taxon>Bacillaceae</taxon>
        <taxon>Perspicuibacillus</taxon>
    </lineage>
</organism>
<evidence type="ECO:0000256" key="1">
    <source>
        <dbReference type="ARBA" id="ARBA00001946"/>
    </source>
</evidence>
<dbReference type="InterPro" id="IPR020084">
    <property type="entry name" value="NUDIX_hydrolase_CS"/>
</dbReference>
<dbReference type="GO" id="GO:0016818">
    <property type="term" value="F:hydrolase activity, acting on acid anhydrides, in phosphorus-containing anhydrides"/>
    <property type="evidence" value="ECO:0007669"/>
    <property type="project" value="TreeGrafter"/>
</dbReference>
<keyword evidence="9" id="KW-1185">Reference proteome</keyword>
<sequence>METFHDINGNTIHLAFERDAFEIKAKHVWVICFYNGQWLLTKHKVRGLEFPGGKLECNETLEEAAIREVFEETGGIVTELHYIGQYKVIEKENEFLKNIYFANIHAINKNEQYFETDGPVLVSGNLTADELNEEYSFIMKDLVLQKCLAYIRKNLLNE</sequence>
<dbReference type="Gene3D" id="3.90.79.10">
    <property type="entry name" value="Nucleoside Triphosphate Pyrophosphohydrolase"/>
    <property type="match status" value="1"/>
</dbReference>
<evidence type="ECO:0000256" key="3">
    <source>
        <dbReference type="ARBA" id="ARBA00022723"/>
    </source>
</evidence>